<dbReference type="RefSeq" id="WP_154504514.1">
    <property type="nucleotide sequence ID" value="NZ_VUMN01000014.1"/>
</dbReference>
<name>A0A7X2NSV7_9FIRM</name>
<evidence type="ECO:0000313" key="1">
    <source>
        <dbReference type="EMBL" id="MSS58666.1"/>
    </source>
</evidence>
<dbReference type="AlphaFoldDB" id="A0A7X2NSV7"/>
<accession>A0A7X2NSV7</accession>
<sequence>MSSIAYATDQKMIEYHRLCGSRNINFWRLSARTGFSDFHKGDLLFFYARGLRGKKKGLVGYAHFDSMHTLNLKQMWNRYGTLNGYDNLQDMQRTIEKASRDHKVPEKMTGLYLTDVVFFLEPVYPKDIGITINDKLESFTYLDQDDPSVTVRILQEAEKIGIDVWSSSQSRERETIFRKDELRQQMAFIHSEILDPSLTRSEESKARSLAKRCLEEQKDFELIRGSHTDLIRIDEKKMIIALPFVSQAKDHSERLLEFLGRVTYYRLRISAEKLRIPKTEFRILEEEAHPELESFLEELNHEE</sequence>
<proteinExistence type="predicted"/>
<keyword evidence="2" id="KW-1185">Reference proteome</keyword>
<reference evidence="1 2" key="1">
    <citation type="submission" date="2019-08" db="EMBL/GenBank/DDBJ databases">
        <title>In-depth cultivation of the pig gut microbiome towards novel bacterial diversity and tailored functional studies.</title>
        <authorList>
            <person name="Wylensek D."/>
            <person name="Hitch T.C.A."/>
            <person name="Clavel T."/>
        </authorList>
    </citation>
    <scope>NUCLEOTIDE SEQUENCE [LARGE SCALE GENOMIC DNA]</scope>
    <source>
        <strain evidence="1 2">Oil+RF-744-GAM-WT-6</strain>
    </source>
</reference>
<protein>
    <submittedName>
        <fullName evidence="1">Uncharacterized protein</fullName>
    </submittedName>
</protein>
<comment type="caution">
    <text evidence="1">The sequence shown here is derived from an EMBL/GenBank/DDBJ whole genome shotgun (WGS) entry which is preliminary data.</text>
</comment>
<gene>
    <name evidence="1" type="ORF">FYJ51_07075</name>
</gene>
<dbReference type="Proteomes" id="UP000461880">
    <property type="component" value="Unassembled WGS sequence"/>
</dbReference>
<organism evidence="1 2">
    <name type="scientific">Stecheria intestinalis</name>
    <dbReference type="NCBI Taxonomy" id="2606630"/>
    <lineage>
        <taxon>Bacteria</taxon>
        <taxon>Bacillati</taxon>
        <taxon>Bacillota</taxon>
        <taxon>Erysipelotrichia</taxon>
        <taxon>Erysipelotrichales</taxon>
        <taxon>Erysipelotrichaceae</taxon>
        <taxon>Stecheria</taxon>
    </lineage>
</organism>
<dbReference type="EMBL" id="VUMN01000014">
    <property type="protein sequence ID" value="MSS58666.1"/>
    <property type="molecule type" value="Genomic_DNA"/>
</dbReference>
<evidence type="ECO:0000313" key="2">
    <source>
        <dbReference type="Proteomes" id="UP000461880"/>
    </source>
</evidence>